<dbReference type="Gene3D" id="3.40.190.10">
    <property type="entry name" value="Periplasmic binding protein-like II"/>
    <property type="match status" value="1"/>
</dbReference>
<organism evidence="6 7">
    <name type="scientific">Thermocatellispora tengchongensis</name>
    <dbReference type="NCBI Taxonomy" id="1073253"/>
    <lineage>
        <taxon>Bacteria</taxon>
        <taxon>Bacillati</taxon>
        <taxon>Actinomycetota</taxon>
        <taxon>Actinomycetes</taxon>
        <taxon>Streptosporangiales</taxon>
        <taxon>Streptosporangiaceae</taxon>
        <taxon>Thermocatellispora</taxon>
    </lineage>
</organism>
<evidence type="ECO:0000256" key="5">
    <source>
        <dbReference type="SAM" id="SignalP"/>
    </source>
</evidence>
<comment type="subcellular location">
    <subcellularLocation>
        <location evidence="1">Cell envelope</location>
    </subcellularLocation>
</comment>
<evidence type="ECO:0000256" key="2">
    <source>
        <dbReference type="ARBA" id="ARBA00008520"/>
    </source>
</evidence>
<feature type="chain" id="PRO_5032635861" evidence="5">
    <location>
        <begin position="30"/>
        <end position="533"/>
    </location>
</feature>
<reference evidence="6 7" key="1">
    <citation type="submission" date="2020-08" db="EMBL/GenBank/DDBJ databases">
        <title>Genomic Encyclopedia of Type Strains, Phase IV (KMG-IV): sequencing the most valuable type-strain genomes for metagenomic binning, comparative biology and taxonomic classification.</title>
        <authorList>
            <person name="Goeker M."/>
        </authorList>
    </citation>
    <scope>NUCLEOTIDE SEQUENCE [LARGE SCALE GENOMIC DNA]</scope>
    <source>
        <strain evidence="6 7">DSM 45615</strain>
    </source>
</reference>
<dbReference type="AlphaFoldDB" id="A0A840P810"/>
<accession>A0A840P810</accession>
<comment type="caution">
    <text evidence="6">The sequence shown here is derived from an EMBL/GenBank/DDBJ whole genome shotgun (WGS) entry which is preliminary data.</text>
</comment>
<evidence type="ECO:0000313" key="7">
    <source>
        <dbReference type="Proteomes" id="UP000578449"/>
    </source>
</evidence>
<keyword evidence="7" id="KW-1185">Reference proteome</keyword>
<keyword evidence="4 5" id="KW-0732">Signal</keyword>
<dbReference type="EMBL" id="JACHGN010000006">
    <property type="protein sequence ID" value="MBB5133570.1"/>
    <property type="molecule type" value="Genomic_DNA"/>
</dbReference>
<gene>
    <name evidence="6" type="ORF">HNP84_003296</name>
</gene>
<dbReference type="RefSeq" id="WP_185050521.1">
    <property type="nucleotide sequence ID" value="NZ_BAABIX010000001.1"/>
</dbReference>
<dbReference type="PROSITE" id="PS51318">
    <property type="entry name" value="TAT"/>
    <property type="match status" value="1"/>
</dbReference>
<evidence type="ECO:0000313" key="6">
    <source>
        <dbReference type="EMBL" id="MBB5133570.1"/>
    </source>
</evidence>
<dbReference type="InterPro" id="IPR050490">
    <property type="entry name" value="Bact_solute-bd_prot1"/>
</dbReference>
<dbReference type="PROSITE" id="PS51257">
    <property type="entry name" value="PROKAR_LIPOPROTEIN"/>
    <property type="match status" value="1"/>
</dbReference>
<evidence type="ECO:0000256" key="3">
    <source>
        <dbReference type="ARBA" id="ARBA00022448"/>
    </source>
</evidence>
<evidence type="ECO:0000256" key="1">
    <source>
        <dbReference type="ARBA" id="ARBA00004196"/>
    </source>
</evidence>
<protein>
    <submittedName>
        <fullName evidence="6">Putative aldouronate transport system substrate-binding protein</fullName>
    </submittedName>
</protein>
<dbReference type="InterPro" id="IPR006311">
    <property type="entry name" value="TAT_signal"/>
</dbReference>
<dbReference type="PANTHER" id="PTHR43649:SF31">
    <property type="entry name" value="SN-GLYCEROL-3-PHOSPHATE-BINDING PERIPLASMIC PROTEIN UGPB"/>
    <property type="match status" value="1"/>
</dbReference>
<keyword evidence="3" id="KW-0813">Transport</keyword>
<evidence type="ECO:0000256" key="4">
    <source>
        <dbReference type="ARBA" id="ARBA00022729"/>
    </source>
</evidence>
<name>A0A840P810_9ACTN</name>
<sequence>MTDARFSRRRFLTIGGSAALLAAAGGLTAACGGGGSATGARSATAKVTYPSYIPTTLVKPDLPATPDGVLAGFYRFPDNPVTAFDTKPGEGLGEISVLTNMFNPVPPGVNSNAYWQQLNDRLGATLDITMVPEADYLAKLSTVIASGDLPDIMLLSARLANRADILTRLCADLSGLLSGDAVKAYPFLANIPTDSWATTGYGGGIYAIPIPRAIVGTIMFSRDDLIEERGLSKELSSYDDFLALAKGLTDASKNRWAFGNPKGVIAFVGSMLDVPNKWRVEGGKFVSELEVEGRKEAVARVAEMVKAGLFHPDSAGGKLNLRDLFGNGTIALTPDGYAAWDILADTYRVDVGGLVAPGGKHRGGTPAFAITAFKKADEDRVRRLLKVCDWLAAPLGTSEYMFRKFGAEGVHYTWKDGRPEPTALGKAEVKLPLEYIADAPHVLGPRAKERVDAQRAFQERVVPTVVRDPSAALYSDTAVNKNGVLTKIIDTAELDIVSGRKPISAWDTAVAEWRRQGGDQIRRDYETALAKGN</sequence>
<proteinExistence type="inferred from homology"/>
<dbReference type="Pfam" id="PF13416">
    <property type="entry name" value="SBP_bac_8"/>
    <property type="match status" value="1"/>
</dbReference>
<dbReference type="SUPFAM" id="SSF53850">
    <property type="entry name" value="Periplasmic binding protein-like II"/>
    <property type="match status" value="1"/>
</dbReference>
<dbReference type="GO" id="GO:0030313">
    <property type="term" value="C:cell envelope"/>
    <property type="evidence" value="ECO:0007669"/>
    <property type="project" value="UniProtKB-SubCell"/>
</dbReference>
<dbReference type="Proteomes" id="UP000578449">
    <property type="component" value="Unassembled WGS sequence"/>
</dbReference>
<comment type="similarity">
    <text evidence="2">Belongs to the bacterial solute-binding protein 1 family.</text>
</comment>
<dbReference type="InterPro" id="IPR006059">
    <property type="entry name" value="SBP"/>
</dbReference>
<feature type="signal peptide" evidence="5">
    <location>
        <begin position="1"/>
        <end position="29"/>
    </location>
</feature>
<dbReference type="PANTHER" id="PTHR43649">
    <property type="entry name" value="ARABINOSE-BINDING PROTEIN-RELATED"/>
    <property type="match status" value="1"/>
</dbReference>